<accession>A0A3Q3WX01</accession>
<sequence>EIPPERFLTRHSGGGSNMIWGALSFNGTMSLQVVQGIIRSRGTRDEVRVKVRESVFHQKTDIKYKVYLV</sequence>
<dbReference type="Proteomes" id="UP000261620">
    <property type="component" value="Unplaced"/>
</dbReference>
<dbReference type="Ensembl" id="ENSMMOT00000023402.1">
    <property type="protein sequence ID" value="ENSMMOP00000023018.1"/>
    <property type="gene ID" value="ENSMMOG00000017514.1"/>
</dbReference>
<evidence type="ECO:0000313" key="1">
    <source>
        <dbReference type="Ensembl" id="ENSMMOP00000023018.1"/>
    </source>
</evidence>
<dbReference type="STRING" id="94237.ENSMMOP00000023018"/>
<name>A0A3Q3WX01_MOLML</name>
<proteinExistence type="predicted"/>
<organism evidence="1 2">
    <name type="scientific">Mola mola</name>
    <name type="common">Ocean sunfish</name>
    <name type="synonym">Tetraodon mola</name>
    <dbReference type="NCBI Taxonomy" id="94237"/>
    <lineage>
        <taxon>Eukaryota</taxon>
        <taxon>Metazoa</taxon>
        <taxon>Chordata</taxon>
        <taxon>Craniata</taxon>
        <taxon>Vertebrata</taxon>
        <taxon>Euteleostomi</taxon>
        <taxon>Actinopterygii</taxon>
        <taxon>Neopterygii</taxon>
        <taxon>Teleostei</taxon>
        <taxon>Neoteleostei</taxon>
        <taxon>Acanthomorphata</taxon>
        <taxon>Eupercaria</taxon>
        <taxon>Tetraodontiformes</taxon>
        <taxon>Molidae</taxon>
        <taxon>Mola</taxon>
    </lineage>
</organism>
<keyword evidence="2" id="KW-1185">Reference proteome</keyword>
<reference evidence="1" key="1">
    <citation type="submission" date="2025-08" db="UniProtKB">
        <authorList>
            <consortium name="Ensembl"/>
        </authorList>
    </citation>
    <scope>IDENTIFICATION</scope>
</reference>
<evidence type="ECO:0000313" key="2">
    <source>
        <dbReference type="Proteomes" id="UP000261620"/>
    </source>
</evidence>
<protein>
    <submittedName>
        <fullName evidence="1">Uncharacterized protein</fullName>
    </submittedName>
</protein>
<reference evidence="1" key="2">
    <citation type="submission" date="2025-09" db="UniProtKB">
        <authorList>
            <consortium name="Ensembl"/>
        </authorList>
    </citation>
    <scope>IDENTIFICATION</scope>
</reference>
<dbReference type="AlphaFoldDB" id="A0A3Q3WX01"/>